<feature type="transmembrane region" description="Helical" evidence="1">
    <location>
        <begin position="45"/>
        <end position="67"/>
    </location>
</feature>
<keyword evidence="1" id="KW-0472">Membrane</keyword>
<reference evidence="2 3" key="2">
    <citation type="submission" date="2009-02" db="EMBL/GenBank/DDBJ databases">
        <title>Draft genome sequence of Holdemania filiformis DSM 12042.</title>
        <authorList>
            <person name="Sudarsanam P."/>
            <person name="Ley R."/>
            <person name="Guruge J."/>
            <person name="Turnbaugh P.J."/>
            <person name="Mahowald M."/>
            <person name="Liep D."/>
            <person name="Gordon J."/>
        </authorList>
    </citation>
    <scope>NUCLEOTIDE SEQUENCE [LARGE SCALE GENOMIC DNA]</scope>
    <source>
        <strain evidence="2 3">DSM 12042</strain>
    </source>
</reference>
<keyword evidence="1" id="KW-0812">Transmembrane</keyword>
<dbReference type="Proteomes" id="UP000005950">
    <property type="component" value="Unassembled WGS sequence"/>
</dbReference>
<evidence type="ECO:0000313" key="2">
    <source>
        <dbReference type="EMBL" id="EEF65803.1"/>
    </source>
</evidence>
<gene>
    <name evidence="2" type="ORF">HOLDEFILI_04063</name>
</gene>
<evidence type="ECO:0000313" key="3">
    <source>
        <dbReference type="Proteomes" id="UP000005950"/>
    </source>
</evidence>
<evidence type="ECO:0000256" key="1">
    <source>
        <dbReference type="SAM" id="Phobius"/>
    </source>
</evidence>
<comment type="caution">
    <text evidence="2">The sequence shown here is derived from an EMBL/GenBank/DDBJ whole genome shotgun (WGS) entry which is preliminary data.</text>
</comment>
<organism evidence="2 3">
    <name type="scientific">Holdemania filiformis DSM 12042</name>
    <dbReference type="NCBI Taxonomy" id="545696"/>
    <lineage>
        <taxon>Bacteria</taxon>
        <taxon>Bacillati</taxon>
        <taxon>Bacillota</taxon>
        <taxon>Erysipelotrichia</taxon>
        <taxon>Erysipelotrichales</taxon>
        <taxon>Erysipelotrichaceae</taxon>
        <taxon>Holdemania</taxon>
    </lineage>
</organism>
<dbReference type="EMBL" id="ACCF01000255">
    <property type="protein sequence ID" value="EEF65803.1"/>
    <property type="molecule type" value="Genomic_DNA"/>
</dbReference>
<sequence>MAAVTRLRLLITSFACFRTWPPEVFGLYPHASLPAAVIDPTLEFGWGWLIGWGILAGGLIAVLRVMVKRDKIVLKLGSIEENPDGTMTVVCAGYQNKKPLPLDLSHIRVRKGSALIFRQSQSSDLDDYQLTIVLDSLAELSVEVGPAKLIVSQSRLRAGR</sequence>
<keyword evidence="1" id="KW-1133">Transmembrane helix</keyword>
<dbReference type="STRING" id="545696.HOLDEFILI_04063"/>
<protein>
    <submittedName>
        <fullName evidence="2">Uncharacterized protein</fullName>
    </submittedName>
</protein>
<dbReference type="AlphaFoldDB" id="B9YDY9"/>
<dbReference type="HOGENOM" id="CLU_1649813_0_0_9"/>
<proteinExistence type="predicted"/>
<name>B9YDY9_9FIRM</name>
<accession>B9YDY9</accession>
<reference evidence="2 3" key="1">
    <citation type="submission" date="2008-12" db="EMBL/GenBank/DDBJ databases">
        <authorList>
            <person name="Fulton L."/>
            <person name="Clifton S."/>
            <person name="Fulton B."/>
            <person name="Xu J."/>
            <person name="Minx P."/>
            <person name="Pepin K.H."/>
            <person name="Johnson M."/>
            <person name="Bhonagiri V."/>
            <person name="Nash W.E."/>
            <person name="Mardis E.R."/>
            <person name="Wilson R.K."/>
        </authorList>
    </citation>
    <scope>NUCLEOTIDE SEQUENCE [LARGE SCALE GENOMIC DNA]</scope>
    <source>
        <strain evidence="2 3">DSM 12042</strain>
    </source>
</reference>